<comment type="caution">
    <text evidence="1">The sequence shown here is derived from an EMBL/GenBank/DDBJ whole genome shotgun (WGS) entry which is preliminary data.</text>
</comment>
<dbReference type="InterPro" id="IPR029035">
    <property type="entry name" value="DHS-like_NAD/FAD-binding_dom"/>
</dbReference>
<proteinExistence type="predicted"/>
<dbReference type="PANTHER" id="PTHR11085:SF10">
    <property type="entry name" value="NAD-DEPENDENT PROTEIN DEACYLASE SIRTUIN-5, MITOCHONDRIAL-RELATED"/>
    <property type="match status" value="1"/>
</dbReference>
<name>A0ABR2TJN9_9ROSI</name>
<evidence type="ECO:0008006" key="3">
    <source>
        <dbReference type="Google" id="ProtNLM"/>
    </source>
</evidence>
<dbReference type="Proteomes" id="UP001396334">
    <property type="component" value="Unassembled WGS sequence"/>
</dbReference>
<dbReference type="Gene3D" id="3.40.50.1220">
    <property type="entry name" value="TPP-binding domain"/>
    <property type="match status" value="1"/>
</dbReference>
<evidence type="ECO:0000313" key="2">
    <source>
        <dbReference type="Proteomes" id="UP001396334"/>
    </source>
</evidence>
<dbReference type="SUPFAM" id="SSF52467">
    <property type="entry name" value="DHS-like NAD/FAD-binding domain"/>
    <property type="match status" value="1"/>
</dbReference>
<gene>
    <name evidence="1" type="ORF">V6N11_022483</name>
</gene>
<accession>A0ABR2TJN9</accession>
<protein>
    <recommendedName>
        <fullName evidence="3">Deacetylase sirtuin-type domain-containing protein</fullName>
    </recommendedName>
</protein>
<keyword evidence="2" id="KW-1185">Reference proteome</keyword>
<dbReference type="PANTHER" id="PTHR11085">
    <property type="entry name" value="NAD-DEPENDENT PROTEIN DEACYLASE SIRTUIN-5, MITOCHONDRIAL-RELATED"/>
    <property type="match status" value="1"/>
</dbReference>
<evidence type="ECO:0000313" key="1">
    <source>
        <dbReference type="EMBL" id="KAK9037577.1"/>
    </source>
</evidence>
<sequence length="146" mass="16099">MLSRLLLHFPFVSVTPSTSRPEVLRSFLTGCKFRQSFSQRRMITFSQGPVKFVQTSCRISVPGVPVRESQAPTNFLKDKKMVPQADPPSAEDVNHLHQLIDQSTKLVVLTGAGISTECGIPDYRSSTQHVVLGNFSLVSSPAQLID</sequence>
<reference evidence="1 2" key="1">
    <citation type="journal article" date="2024" name="G3 (Bethesda)">
        <title>Genome assembly of Hibiscus sabdariffa L. provides insights into metabolisms of medicinal natural products.</title>
        <authorList>
            <person name="Kim T."/>
        </authorList>
    </citation>
    <scope>NUCLEOTIDE SEQUENCE [LARGE SCALE GENOMIC DNA]</scope>
    <source>
        <strain evidence="1">TK-2024</strain>
        <tissue evidence="1">Old leaves</tissue>
    </source>
</reference>
<dbReference type="EMBL" id="JBBPBN010000005">
    <property type="protein sequence ID" value="KAK9037577.1"/>
    <property type="molecule type" value="Genomic_DNA"/>
</dbReference>
<dbReference type="InterPro" id="IPR050134">
    <property type="entry name" value="NAD-dep_sirtuin_deacylases"/>
</dbReference>
<organism evidence="1 2">
    <name type="scientific">Hibiscus sabdariffa</name>
    <name type="common">roselle</name>
    <dbReference type="NCBI Taxonomy" id="183260"/>
    <lineage>
        <taxon>Eukaryota</taxon>
        <taxon>Viridiplantae</taxon>
        <taxon>Streptophyta</taxon>
        <taxon>Embryophyta</taxon>
        <taxon>Tracheophyta</taxon>
        <taxon>Spermatophyta</taxon>
        <taxon>Magnoliopsida</taxon>
        <taxon>eudicotyledons</taxon>
        <taxon>Gunneridae</taxon>
        <taxon>Pentapetalae</taxon>
        <taxon>rosids</taxon>
        <taxon>malvids</taxon>
        <taxon>Malvales</taxon>
        <taxon>Malvaceae</taxon>
        <taxon>Malvoideae</taxon>
        <taxon>Hibiscus</taxon>
    </lineage>
</organism>